<accession>A0A7G6E8L2</accession>
<dbReference type="AlphaFoldDB" id="A0A7G6E8L2"/>
<dbReference type="NCBIfam" id="TIGR01440">
    <property type="entry name" value="TIGR01440 family protein"/>
    <property type="match status" value="1"/>
</dbReference>
<dbReference type="Proteomes" id="UP000515847">
    <property type="component" value="Chromosome"/>
</dbReference>
<dbReference type="EMBL" id="CP045798">
    <property type="protein sequence ID" value="QNB48416.1"/>
    <property type="molecule type" value="Genomic_DNA"/>
</dbReference>
<dbReference type="PIRSF" id="PIRSF007510">
    <property type="entry name" value="UCP007510"/>
    <property type="match status" value="1"/>
</dbReference>
<dbReference type="InterPro" id="IPR006340">
    <property type="entry name" value="DUF436"/>
</dbReference>
<sequence>MDYSKITQDIRTALSELLEAAQLKKEQVLVVGCSTSEVAGKKIGTASSLEIAQALMEGIYPLVREKGLYLAVQCCEHLNRALVVEEACMEKYGLEQVTVYPVQGAGGSLAYTAMKTYVNPVVVEKIQGHAGLDIGDTFIGMHLKPVAVPFRGSLKAIGEAHLTMARTRPKLIGGERARYVSC</sequence>
<dbReference type="RefSeq" id="WP_034420655.1">
    <property type="nucleotide sequence ID" value="NZ_CP045798.1"/>
</dbReference>
<dbReference type="SUPFAM" id="SSF110710">
    <property type="entry name" value="TTHA0583/YokD-like"/>
    <property type="match status" value="1"/>
</dbReference>
<gene>
    <name evidence="2" type="ORF">BR63_12500</name>
</gene>
<dbReference type="OrthoDB" id="9803187at2"/>
<name>A0A7G6E8L2_THEFR</name>
<reference evidence="2 3" key="1">
    <citation type="journal article" date="2019" name="Front. Microbiol.">
        <title>Thermoanaerosceptrum fracticalcis gen. nov. sp. nov., a Novel Fumarate-Fermenting Microorganism From a Deep Fractured Carbonate Aquifer of the US Great Basin.</title>
        <authorList>
            <person name="Hamilton-Brehm S.D."/>
            <person name="Stewart L.E."/>
            <person name="Zavarin M."/>
            <person name="Caldwell M."/>
            <person name="Lawson P.A."/>
            <person name="Onstott T.C."/>
            <person name="Grzymski J."/>
            <person name="Neveux I."/>
            <person name="Lollar B.S."/>
            <person name="Russell C.E."/>
            <person name="Moser D.P."/>
        </authorList>
    </citation>
    <scope>NUCLEOTIDE SEQUENCE [LARGE SCALE GENOMIC DNA]</scope>
    <source>
        <strain evidence="2 3">DRI-13</strain>
    </source>
</reference>
<evidence type="ECO:0000256" key="1">
    <source>
        <dbReference type="HAMAP-Rule" id="MF_00800"/>
    </source>
</evidence>
<protein>
    <recommendedName>
        <fullName evidence="1">UPF0340 protein BR63_12500</fullName>
    </recommendedName>
</protein>
<dbReference type="KEGG" id="tfr:BR63_12500"/>
<dbReference type="Gene3D" id="3.40.50.10360">
    <property type="entry name" value="Hypothetical protein TT1679"/>
    <property type="match status" value="1"/>
</dbReference>
<comment type="similarity">
    <text evidence="1">Belongs to the UPF0340 family.</text>
</comment>
<organism evidence="2 3">
    <name type="scientific">Thermanaerosceptrum fracticalcis</name>
    <dbReference type="NCBI Taxonomy" id="1712410"/>
    <lineage>
        <taxon>Bacteria</taxon>
        <taxon>Bacillati</taxon>
        <taxon>Bacillota</taxon>
        <taxon>Clostridia</taxon>
        <taxon>Eubacteriales</taxon>
        <taxon>Peptococcaceae</taxon>
        <taxon>Thermanaerosceptrum</taxon>
    </lineage>
</organism>
<evidence type="ECO:0000313" key="2">
    <source>
        <dbReference type="EMBL" id="QNB48416.1"/>
    </source>
</evidence>
<dbReference type="InterPro" id="IPR028345">
    <property type="entry name" value="Antibiotic_NAT-like"/>
</dbReference>
<proteinExistence type="inferred from homology"/>
<keyword evidence="3" id="KW-1185">Reference proteome</keyword>
<evidence type="ECO:0000313" key="3">
    <source>
        <dbReference type="Proteomes" id="UP000515847"/>
    </source>
</evidence>
<dbReference type="Pfam" id="PF04260">
    <property type="entry name" value="DUF436"/>
    <property type="match status" value="1"/>
</dbReference>
<dbReference type="HAMAP" id="MF_00800">
    <property type="entry name" value="UPF0340"/>
    <property type="match status" value="1"/>
</dbReference>